<dbReference type="STRING" id="4540.A0A3L6T0X2"/>
<keyword evidence="2" id="KW-0805">Transcription regulation</keyword>
<dbReference type="SUPFAM" id="SSF57959">
    <property type="entry name" value="Leucine zipper domain"/>
    <property type="match status" value="1"/>
</dbReference>
<dbReference type="InterPro" id="IPR020983">
    <property type="entry name" value="Basic_leucine-zipper_C"/>
</dbReference>
<dbReference type="PROSITE" id="PS50217">
    <property type="entry name" value="BZIP"/>
    <property type="match status" value="1"/>
</dbReference>
<dbReference type="GO" id="GO:0003700">
    <property type="term" value="F:DNA-binding transcription factor activity"/>
    <property type="evidence" value="ECO:0007669"/>
    <property type="project" value="InterPro"/>
</dbReference>
<name>A0A3L6T0X2_PANMI</name>
<dbReference type="SMART" id="SM00338">
    <property type="entry name" value="BRLZ"/>
    <property type="match status" value="1"/>
</dbReference>
<feature type="region of interest" description="Disordered" evidence="6">
    <location>
        <begin position="1"/>
        <end position="21"/>
    </location>
</feature>
<dbReference type="CDD" id="cd14702">
    <property type="entry name" value="bZIP_plant_GBF1"/>
    <property type="match status" value="1"/>
</dbReference>
<feature type="domain" description="BZIP" evidence="7">
    <location>
        <begin position="121"/>
        <end position="173"/>
    </location>
</feature>
<dbReference type="Pfam" id="PF12498">
    <property type="entry name" value="bZIP_C"/>
    <property type="match status" value="1"/>
</dbReference>
<dbReference type="OrthoDB" id="664875at2759"/>
<dbReference type="GO" id="GO:0005634">
    <property type="term" value="C:nucleus"/>
    <property type="evidence" value="ECO:0007669"/>
    <property type="project" value="UniProtKB-SubCell"/>
</dbReference>
<dbReference type="Pfam" id="PF00170">
    <property type="entry name" value="bZIP_1"/>
    <property type="match status" value="1"/>
</dbReference>
<keyword evidence="5" id="KW-0539">Nucleus</keyword>
<feature type="region of interest" description="Disordered" evidence="6">
    <location>
        <begin position="69"/>
        <end position="145"/>
    </location>
</feature>
<keyword evidence="9" id="KW-1185">Reference proteome</keyword>
<dbReference type="InterPro" id="IPR045314">
    <property type="entry name" value="bZIP_plant_GBF1"/>
</dbReference>
<dbReference type="InterPro" id="IPR046347">
    <property type="entry name" value="bZIP_sf"/>
</dbReference>
<feature type="compositionally biased region" description="Acidic residues" evidence="6">
    <location>
        <begin position="107"/>
        <end position="117"/>
    </location>
</feature>
<keyword evidence="4" id="KW-0804">Transcription</keyword>
<dbReference type="AlphaFoldDB" id="A0A3L6T0X2"/>
<dbReference type="Gene3D" id="1.20.5.170">
    <property type="match status" value="1"/>
</dbReference>
<protein>
    <submittedName>
        <fullName evidence="8">Light-inducible protein CPRF2-like isoform X2</fullName>
    </submittedName>
</protein>
<dbReference type="Proteomes" id="UP000275267">
    <property type="component" value="Unassembled WGS sequence"/>
</dbReference>
<sequence>MAGAGADNDVVEVSCGGDGRDPGAYAAVLKRRLDLYCAAVAKSMEAKSQESSLGYPNSQASDTSQLISQASFDDDGDGATLVTDSNIIDHDDFRGNPANSGTSKEQSDDDGDLEENTDPANTKKMRRMLSNRESARRSRKRKQAHLTDLESQVSMLTSENASLLKRMADMTQKYKDATLDNRNLTVDVETMRRKVNIAEEAVRRLTGTTLLLSTTCDKTASSMRLTSCPSDAGSASVAIEDSIEHFLQAPLQSDPIKLDLPNAAILLTSGEMGTKPDSLQRVASLEDLQKRIHRDSIHSETASTFSDPEAFAYGSCSASLCTSASESLCKCASNLKLYTMDQPVEDALPLLSVGSHGAGGANGGCRMSRLRPAGRLTNDQGTGPGGLGNAHHLLKRPQCKRLHHDHHRVTDDVSINYIVISMDRSSRYHHHRYI</sequence>
<proteinExistence type="predicted"/>
<comment type="caution">
    <text evidence="8">The sequence shown here is derived from an EMBL/GenBank/DDBJ whole genome shotgun (WGS) entry which is preliminary data.</text>
</comment>
<evidence type="ECO:0000256" key="1">
    <source>
        <dbReference type="ARBA" id="ARBA00004123"/>
    </source>
</evidence>
<evidence type="ECO:0000313" key="9">
    <source>
        <dbReference type="Proteomes" id="UP000275267"/>
    </source>
</evidence>
<gene>
    <name evidence="8" type="ORF">C2845_PM05G02460</name>
</gene>
<dbReference type="PROSITE" id="PS00036">
    <property type="entry name" value="BZIP_BASIC"/>
    <property type="match status" value="1"/>
</dbReference>
<dbReference type="GO" id="GO:0003677">
    <property type="term" value="F:DNA binding"/>
    <property type="evidence" value="ECO:0007669"/>
    <property type="project" value="UniProtKB-KW"/>
</dbReference>
<evidence type="ECO:0000259" key="7">
    <source>
        <dbReference type="PROSITE" id="PS50217"/>
    </source>
</evidence>
<evidence type="ECO:0000256" key="4">
    <source>
        <dbReference type="ARBA" id="ARBA00023163"/>
    </source>
</evidence>
<organism evidence="8 9">
    <name type="scientific">Panicum miliaceum</name>
    <name type="common">Proso millet</name>
    <name type="synonym">Broomcorn millet</name>
    <dbReference type="NCBI Taxonomy" id="4540"/>
    <lineage>
        <taxon>Eukaryota</taxon>
        <taxon>Viridiplantae</taxon>
        <taxon>Streptophyta</taxon>
        <taxon>Embryophyta</taxon>
        <taxon>Tracheophyta</taxon>
        <taxon>Spermatophyta</taxon>
        <taxon>Magnoliopsida</taxon>
        <taxon>Liliopsida</taxon>
        <taxon>Poales</taxon>
        <taxon>Poaceae</taxon>
        <taxon>PACMAD clade</taxon>
        <taxon>Panicoideae</taxon>
        <taxon>Panicodae</taxon>
        <taxon>Paniceae</taxon>
        <taxon>Panicinae</taxon>
        <taxon>Panicum</taxon>
        <taxon>Panicum sect. Panicum</taxon>
    </lineage>
</organism>
<dbReference type="FunFam" id="1.20.5.170:FF:000020">
    <property type="entry name" value="BZIP transcription factor"/>
    <property type="match status" value="1"/>
</dbReference>
<reference evidence="9" key="1">
    <citation type="journal article" date="2019" name="Nat. Commun.">
        <title>The genome of broomcorn millet.</title>
        <authorList>
            <person name="Zou C."/>
            <person name="Miki D."/>
            <person name="Li D."/>
            <person name="Tang Q."/>
            <person name="Xiao L."/>
            <person name="Rajput S."/>
            <person name="Deng P."/>
            <person name="Jia W."/>
            <person name="Huang R."/>
            <person name="Zhang M."/>
            <person name="Sun Y."/>
            <person name="Hu J."/>
            <person name="Fu X."/>
            <person name="Schnable P.S."/>
            <person name="Li F."/>
            <person name="Zhang H."/>
            <person name="Feng B."/>
            <person name="Zhu X."/>
            <person name="Liu R."/>
            <person name="Schnable J.C."/>
            <person name="Zhu J.-K."/>
            <person name="Zhang H."/>
        </authorList>
    </citation>
    <scope>NUCLEOTIDE SEQUENCE [LARGE SCALE GENOMIC DNA]</scope>
</reference>
<evidence type="ECO:0000256" key="3">
    <source>
        <dbReference type="ARBA" id="ARBA00023125"/>
    </source>
</evidence>
<evidence type="ECO:0000256" key="6">
    <source>
        <dbReference type="SAM" id="MobiDB-lite"/>
    </source>
</evidence>
<dbReference type="PANTHER" id="PTHR46408:SF2">
    <property type="entry name" value="OS12G0601800 PROTEIN"/>
    <property type="match status" value="1"/>
</dbReference>
<dbReference type="InterPro" id="IPR004827">
    <property type="entry name" value="bZIP"/>
</dbReference>
<accession>A0A3L6T0X2</accession>
<dbReference type="PANTHER" id="PTHR46408">
    <property type="entry name" value="BASIC LEUCINE ZIPPER 63"/>
    <property type="match status" value="1"/>
</dbReference>
<evidence type="ECO:0000256" key="2">
    <source>
        <dbReference type="ARBA" id="ARBA00023015"/>
    </source>
</evidence>
<comment type="subcellular location">
    <subcellularLocation>
        <location evidence="1">Nucleus</location>
    </subcellularLocation>
</comment>
<keyword evidence="3" id="KW-0238">DNA-binding</keyword>
<evidence type="ECO:0000313" key="8">
    <source>
        <dbReference type="EMBL" id="RLN29606.1"/>
    </source>
</evidence>
<dbReference type="EMBL" id="PQIB02000003">
    <property type="protein sequence ID" value="RLN29606.1"/>
    <property type="molecule type" value="Genomic_DNA"/>
</dbReference>
<evidence type="ECO:0000256" key="5">
    <source>
        <dbReference type="ARBA" id="ARBA00023242"/>
    </source>
</evidence>